<accession>A4CAT0</accession>
<evidence type="ECO:0000256" key="1">
    <source>
        <dbReference type="ARBA" id="ARBA00022801"/>
    </source>
</evidence>
<dbReference type="OrthoDB" id="9803619at2"/>
<dbReference type="InterPro" id="IPR026875">
    <property type="entry name" value="PHydrolase_assoc_dom"/>
</dbReference>
<dbReference type="AlphaFoldDB" id="A4CAT0"/>
<dbReference type="HOGENOM" id="CLU_028163_0_0_6"/>
<reference evidence="4 5" key="1">
    <citation type="submission" date="2006-02" db="EMBL/GenBank/DDBJ databases">
        <authorList>
            <person name="Moran M.A."/>
            <person name="Kjelleberg S."/>
            <person name="Egan S."/>
            <person name="Saunders N."/>
            <person name="Thomas T."/>
            <person name="Ferriera S."/>
            <person name="Johnson J."/>
            <person name="Kravitz S."/>
            <person name="Halpern A."/>
            <person name="Remington K."/>
            <person name="Beeson K."/>
            <person name="Tran B."/>
            <person name="Rogers Y.-H."/>
            <person name="Friedman R."/>
            <person name="Venter J.C."/>
        </authorList>
    </citation>
    <scope>NUCLEOTIDE SEQUENCE [LARGE SCALE GENOMIC DNA]</scope>
    <source>
        <strain evidence="4 5">D2</strain>
    </source>
</reference>
<dbReference type="InterPro" id="IPR006674">
    <property type="entry name" value="HD_domain"/>
</dbReference>
<dbReference type="NCBIfam" id="NF003701">
    <property type="entry name" value="PRK05318.1"/>
    <property type="match status" value="1"/>
</dbReference>
<dbReference type="GO" id="GO:0006203">
    <property type="term" value="P:dGTP catabolic process"/>
    <property type="evidence" value="ECO:0007669"/>
    <property type="project" value="TreeGrafter"/>
</dbReference>
<feature type="domain" description="HD" evidence="3">
    <location>
        <begin position="57"/>
        <end position="188"/>
    </location>
</feature>
<keyword evidence="5" id="KW-1185">Reference proteome</keyword>
<dbReference type="PANTHER" id="PTHR11373">
    <property type="entry name" value="DEOXYNUCLEOSIDE TRIPHOSPHATE TRIPHOSPHOHYDROLASE"/>
    <property type="match status" value="1"/>
</dbReference>
<evidence type="ECO:0000313" key="4">
    <source>
        <dbReference type="EMBL" id="EAR28488.1"/>
    </source>
</evidence>
<dbReference type="EMBL" id="AAOH01000004">
    <property type="protein sequence ID" value="EAR28488.1"/>
    <property type="molecule type" value="Genomic_DNA"/>
</dbReference>
<dbReference type="GO" id="GO:0008832">
    <property type="term" value="F:dGTPase activity"/>
    <property type="evidence" value="ECO:0007669"/>
    <property type="project" value="TreeGrafter"/>
</dbReference>
<sequence length="429" mass="49527">MDHWTQRRFDEIKLRPDDQRTAYQKDRARIIHAAAFRRLQAKTQIMGIGVDDFYRTRLTHSLEVAQIGSGILGQLRSKNDKPDFLPCRSLIETLCLAHDIGHPPFGHGGEIALNFMMREHGGFEGNGQTLRIVSKLEPYTDGYGMNLTRRTLLGFIKYPQIINTLWHTQPRFDPNAAFIKSADWLPAKGVYQDDDDVFDWILSALNKADQQKLLQFKSFDQYRHKTLFKSLDCSIMELADDIAYAVHDLEDAIATGTVTEHHWYELAMPKLKDNDHPWLKAHLARISASLFSRQQAIRKDAIGELVNLFITQAQLQTIETQFESPLLKHNVLLPERLNEFLSSLKSFVYQTVIRKPEMQQIEFKGQKLIIDLFSAFASDPERLLPRSTQTKWRQAQLHASQGHRIICDYIAGMTDEYAYKTHQRLFCAP</sequence>
<keyword evidence="1 2" id="KW-0378">Hydrolase</keyword>
<dbReference type="NCBIfam" id="NF041026">
    <property type="entry name" value="antiphage_dGTPase"/>
    <property type="match status" value="1"/>
</dbReference>
<dbReference type="InterPro" id="IPR023023">
    <property type="entry name" value="dNTPase_2"/>
</dbReference>
<comment type="similarity">
    <text evidence="2">Belongs to the dGTPase family. Type 2 subfamily.</text>
</comment>
<dbReference type="Pfam" id="PF13286">
    <property type="entry name" value="HD_assoc"/>
    <property type="match status" value="1"/>
</dbReference>
<dbReference type="InterPro" id="IPR003607">
    <property type="entry name" value="HD/PDEase_dom"/>
</dbReference>
<dbReference type="eggNOG" id="COG0232">
    <property type="taxonomic scope" value="Bacteria"/>
</dbReference>
<dbReference type="InterPro" id="IPR050135">
    <property type="entry name" value="dGTPase-like"/>
</dbReference>
<dbReference type="InterPro" id="IPR006261">
    <property type="entry name" value="dGTPase"/>
</dbReference>
<protein>
    <recommendedName>
        <fullName evidence="2">Deoxyguanosinetriphosphate triphosphohydrolase-like protein</fullName>
    </recommendedName>
</protein>
<dbReference type="STRING" id="87626.PTD2_21772"/>
<dbReference type="PANTHER" id="PTHR11373:SF40">
    <property type="entry name" value="DEOXYGUANOSINETRIPHOSPHATE TRIPHOSPHOHYDROLASE-LIKE PROTEIN 2"/>
    <property type="match status" value="1"/>
</dbReference>
<evidence type="ECO:0000259" key="3">
    <source>
        <dbReference type="PROSITE" id="PS51831"/>
    </source>
</evidence>
<dbReference type="SMART" id="SM00471">
    <property type="entry name" value="HDc"/>
    <property type="match status" value="1"/>
</dbReference>
<dbReference type="CDD" id="cd00077">
    <property type="entry name" value="HDc"/>
    <property type="match status" value="1"/>
</dbReference>
<evidence type="ECO:0000313" key="5">
    <source>
        <dbReference type="Proteomes" id="UP000006201"/>
    </source>
</evidence>
<evidence type="ECO:0000256" key="2">
    <source>
        <dbReference type="HAMAP-Rule" id="MF_01212"/>
    </source>
</evidence>
<organism evidence="4 5">
    <name type="scientific">Pseudoalteromonas tunicata D2</name>
    <dbReference type="NCBI Taxonomy" id="87626"/>
    <lineage>
        <taxon>Bacteria</taxon>
        <taxon>Pseudomonadati</taxon>
        <taxon>Pseudomonadota</taxon>
        <taxon>Gammaproteobacteria</taxon>
        <taxon>Alteromonadales</taxon>
        <taxon>Pseudoalteromonadaceae</taxon>
        <taxon>Pseudoalteromonas</taxon>
    </lineage>
</organism>
<dbReference type="NCBIfam" id="TIGR01353">
    <property type="entry name" value="dGTP_triPase"/>
    <property type="match status" value="1"/>
</dbReference>
<dbReference type="RefSeq" id="WP_009840316.1">
    <property type="nucleotide sequence ID" value="NZ_CH959301.1"/>
</dbReference>
<comment type="caution">
    <text evidence="4">The sequence shown here is derived from an EMBL/GenBank/DDBJ whole genome shotgun (WGS) entry which is preliminary data.</text>
</comment>
<dbReference type="HAMAP" id="MF_01212">
    <property type="entry name" value="dGTPase_type2"/>
    <property type="match status" value="1"/>
</dbReference>
<dbReference type="PROSITE" id="PS51831">
    <property type="entry name" value="HD"/>
    <property type="match status" value="1"/>
</dbReference>
<dbReference type="SUPFAM" id="SSF109604">
    <property type="entry name" value="HD-domain/PDEase-like"/>
    <property type="match status" value="1"/>
</dbReference>
<dbReference type="Proteomes" id="UP000006201">
    <property type="component" value="Unassembled WGS sequence"/>
</dbReference>
<proteinExistence type="inferred from homology"/>
<name>A4CAT0_9GAMM</name>
<gene>
    <name evidence="4" type="ORF">PTD2_21772</name>
</gene>
<dbReference type="Gene3D" id="1.10.3210.10">
    <property type="entry name" value="Hypothetical protein af1432"/>
    <property type="match status" value="1"/>
</dbReference>
<dbReference type="Pfam" id="PF01966">
    <property type="entry name" value="HD"/>
    <property type="match status" value="1"/>
</dbReference>